<dbReference type="Proteomes" id="UP001367508">
    <property type="component" value="Unassembled WGS sequence"/>
</dbReference>
<dbReference type="InterPro" id="IPR021641">
    <property type="entry name" value="DUF3245"/>
</dbReference>
<sequence length="397" mass="43911">MHYIYASKAIPNATTSCNIGLLLYLILFLLLLNIVCLFFSIPSHLILDWNFVLENPSSGSCFGVRIVELFSRIRFDFVVDSRGFGYDSGDKDVNNSAIGGSSSRDIGRTDSSSLPTNFPATTTIKPVQVEAWPPVYHPQTPNCPEETLTREYLQSGYRDTVEGLEDSIETEVVILDRGAIMHSVVNPSEPNGHCAMEGSSEPSSNFSWFWLLEEGEPWSNGKACDLGGHRWEEPHALSHPPVTGIDYILNVLFNLSGHKKLEMTVTETPKKAGTSQIVKLDKALKLAQLWVNSMSKTADDERTNADVEGRPPRLGLGAKVSRQSKVGPSDDPVERKLYAKLNAEKRKAANIAKESTTRDVLDDDEDNDNLDSRTNAFAKRKAEVPLISSILGNKKQK</sequence>
<comment type="caution">
    <text evidence="3">The sequence shown here is derived from an EMBL/GenBank/DDBJ whole genome shotgun (WGS) entry which is preliminary data.</text>
</comment>
<evidence type="ECO:0000313" key="3">
    <source>
        <dbReference type="EMBL" id="KAK7340258.1"/>
    </source>
</evidence>
<evidence type="ECO:0000256" key="2">
    <source>
        <dbReference type="SAM" id="Phobius"/>
    </source>
</evidence>
<keyword evidence="2" id="KW-0472">Membrane</keyword>
<name>A0AAN9LUA2_CANGL</name>
<keyword evidence="4" id="KW-1185">Reference proteome</keyword>
<accession>A0AAN9LUA2</accession>
<evidence type="ECO:0000313" key="4">
    <source>
        <dbReference type="Proteomes" id="UP001367508"/>
    </source>
</evidence>
<feature type="compositionally biased region" description="Basic and acidic residues" evidence="1">
    <location>
        <begin position="297"/>
        <end position="311"/>
    </location>
</feature>
<organism evidence="3 4">
    <name type="scientific">Canavalia gladiata</name>
    <name type="common">Sword bean</name>
    <name type="synonym">Dolichos gladiatus</name>
    <dbReference type="NCBI Taxonomy" id="3824"/>
    <lineage>
        <taxon>Eukaryota</taxon>
        <taxon>Viridiplantae</taxon>
        <taxon>Streptophyta</taxon>
        <taxon>Embryophyta</taxon>
        <taxon>Tracheophyta</taxon>
        <taxon>Spermatophyta</taxon>
        <taxon>Magnoliopsida</taxon>
        <taxon>eudicotyledons</taxon>
        <taxon>Gunneridae</taxon>
        <taxon>Pentapetalae</taxon>
        <taxon>rosids</taxon>
        <taxon>fabids</taxon>
        <taxon>Fabales</taxon>
        <taxon>Fabaceae</taxon>
        <taxon>Papilionoideae</taxon>
        <taxon>50 kb inversion clade</taxon>
        <taxon>NPAAA clade</taxon>
        <taxon>indigoferoid/millettioid clade</taxon>
        <taxon>Phaseoleae</taxon>
        <taxon>Canavalia</taxon>
    </lineage>
</organism>
<feature type="transmembrane region" description="Helical" evidence="2">
    <location>
        <begin position="21"/>
        <end position="41"/>
    </location>
</feature>
<dbReference type="EMBL" id="JAYMYQ010000004">
    <property type="protein sequence ID" value="KAK7340258.1"/>
    <property type="molecule type" value="Genomic_DNA"/>
</dbReference>
<keyword evidence="2" id="KW-0812">Transmembrane</keyword>
<dbReference type="AlphaFoldDB" id="A0AAN9LUA2"/>
<gene>
    <name evidence="3" type="ORF">VNO77_20957</name>
</gene>
<reference evidence="3 4" key="1">
    <citation type="submission" date="2024-01" db="EMBL/GenBank/DDBJ databases">
        <title>The genomes of 5 underutilized Papilionoideae crops provide insights into root nodulation and disease resistanc.</title>
        <authorList>
            <person name="Jiang F."/>
        </authorList>
    </citation>
    <scope>NUCLEOTIDE SEQUENCE [LARGE SCALE GENOMIC DNA]</scope>
    <source>
        <strain evidence="3">LVBAO_FW01</strain>
        <tissue evidence="3">Leaves</tissue>
    </source>
</reference>
<dbReference type="PANTHER" id="PTHR35741:SF1">
    <property type="entry name" value="FACTOR CWC22-LIKE PROTEIN, PUTATIVE (DUF3245)-RELATED"/>
    <property type="match status" value="1"/>
</dbReference>
<dbReference type="PANTHER" id="PTHR35741">
    <property type="entry name" value="FACTOR CWC22-LIKE PROTEIN, PUTATIVE (DUF3245)-RELATED"/>
    <property type="match status" value="1"/>
</dbReference>
<keyword evidence="2" id="KW-1133">Transmembrane helix</keyword>
<protein>
    <submittedName>
        <fullName evidence="3">Uncharacterized protein</fullName>
    </submittedName>
</protein>
<feature type="region of interest" description="Disordered" evidence="1">
    <location>
        <begin position="348"/>
        <end position="376"/>
    </location>
</feature>
<proteinExistence type="predicted"/>
<dbReference type="Pfam" id="PF11595">
    <property type="entry name" value="DUF3245"/>
    <property type="match status" value="1"/>
</dbReference>
<feature type="region of interest" description="Disordered" evidence="1">
    <location>
        <begin position="297"/>
        <end position="334"/>
    </location>
</feature>
<evidence type="ECO:0000256" key="1">
    <source>
        <dbReference type="SAM" id="MobiDB-lite"/>
    </source>
</evidence>